<feature type="transmembrane region" description="Helical" evidence="1">
    <location>
        <begin position="48"/>
        <end position="76"/>
    </location>
</feature>
<gene>
    <name evidence="2" type="ORF">L227DRAFT_569888</name>
</gene>
<dbReference type="Proteomes" id="UP000313359">
    <property type="component" value="Unassembled WGS sequence"/>
</dbReference>
<protein>
    <submittedName>
        <fullName evidence="2">Uncharacterized protein</fullName>
    </submittedName>
</protein>
<keyword evidence="3" id="KW-1185">Reference proteome</keyword>
<dbReference type="OrthoDB" id="2747925at2759"/>
<keyword evidence="1" id="KW-0472">Membrane</keyword>
<feature type="transmembrane region" description="Helical" evidence="1">
    <location>
        <begin position="99"/>
        <end position="121"/>
    </location>
</feature>
<dbReference type="AlphaFoldDB" id="A0A5C2SRI7"/>
<keyword evidence="1" id="KW-0812">Transmembrane</keyword>
<reference evidence="2" key="1">
    <citation type="journal article" date="2018" name="Genome Biol. Evol.">
        <title>Genomics and development of Lentinus tigrinus, a white-rot wood-decaying mushroom with dimorphic fruiting bodies.</title>
        <authorList>
            <person name="Wu B."/>
            <person name="Xu Z."/>
            <person name="Knudson A."/>
            <person name="Carlson A."/>
            <person name="Chen N."/>
            <person name="Kovaka S."/>
            <person name="LaButti K."/>
            <person name="Lipzen A."/>
            <person name="Pennachio C."/>
            <person name="Riley R."/>
            <person name="Schakwitz W."/>
            <person name="Umezawa K."/>
            <person name="Ohm R.A."/>
            <person name="Grigoriev I.V."/>
            <person name="Nagy L.G."/>
            <person name="Gibbons J."/>
            <person name="Hibbett D."/>
        </authorList>
    </citation>
    <scope>NUCLEOTIDE SEQUENCE [LARGE SCALE GENOMIC DNA]</scope>
    <source>
        <strain evidence="2">ALCF2SS1-6</strain>
    </source>
</reference>
<name>A0A5C2SRI7_9APHY</name>
<organism evidence="2 3">
    <name type="scientific">Lentinus tigrinus ALCF2SS1-6</name>
    <dbReference type="NCBI Taxonomy" id="1328759"/>
    <lineage>
        <taxon>Eukaryota</taxon>
        <taxon>Fungi</taxon>
        <taxon>Dikarya</taxon>
        <taxon>Basidiomycota</taxon>
        <taxon>Agaricomycotina</taxon>
        <taxon>Agaricomycetes</taxon>
        <taxon>Polyporales</taxon>
        <taxon>Polyporaceae</taxon>
        <taxon>Lentinus</taxon>
    </lineage>
</organism>
<evidence type="ECO:0000313" key="2">
    <source>
        <dbReference type="EMBL" id="RPD65958.1"/>
    </source>
</evidence>
<evidence type="ECO:0000256" key="1">
    <source>
        <dbReference type="SAM" id="Phobius"/>
    </source>
</evidence>
<accession>A0A5C2SRI7</accession>
<keyword evidence="1" id="KW-1133">Transmembrane helix</keyword>
<feature type="transmembrane region" description="Helical" evidence="1">
    <location>
        <begin position="154"/>
        <end position="175"/>
    </location>
</feature>
<dbReference type="EMBL" id="ML122251">
    <property type="protein sequence ID" value="RPD65958.1"/>
    <property type="molecule type" value="Genomic_DNA"/>
</dbReference>
<evidence type="ECO:0000313" key="3">
    <source>
        <dbReference type="Proteomes" id="UP000313359"/>
    </source>
</evidence>
<proteinExistence type="predicted"/>
<sequence length="251" mass="27443">MSSSTYFAATLIAEHSQSACHTASRIDKIPHGREDGRATSRKQRWGRVAVLGLSALTCLAAVLCNSLAILSGHLFLRCIPDPLLISRTAFTDATLESTFIIATLGTTVTSVPLFVDAILFWHQVADEQTYPTIPSLKPLYQLIPRSVSSPLQAVLWECWLILAGPIGLLLYSAFYPQSSDTLGIMGILLAASVGRLTAIAVRWAYGRWRTFQTHAAQISETEVDAELAQLRAETWDGDTLQHAAEEGFARK</sequence>
<feature type="transmembrane region" description="Helical" evidence="1">
    <location>
        <begin position="181"/>
        <end position="205"/>
    </location>
</feature>